<feature type="compositionally biased region" description="Basic and acidic residues" evidence="4">
    <location>
        <begin position="258"/>
        <end position="267"/>
    </location>
</feature>
<dbReference type="SUPFAM" id="SSF46565">
    <property type="entry name" value="Chaperone J-domain"/>
    <property type="match status" value="1"/>
</dbReference>
<dbReference type="WBParaSite" id="Gr19_v10_g3853.t1">
    <property type="protein sequence ID" value="Gr19_v10_g3853.t1"/>
    <property type="gene ID" value="Gr19_v10_g3853"/>
</dbReference>
<dbReference type="InterPro" id="IPR002110">
    <property type="entry name" value="Ankyrin_rpt"/>
</dbReference>
<dbReference type="PANTHER" id="PTHR24198">
    <property type="entry name" value="ANKYRIN REPEAT AND PROTEIN KINASE DOMAIN-CONTAINING PROTEIN"/>
    <property type="match status" value="1"/>
</dbReference>
<reference evidence="8" key="1">
    <citation type="submission" date="2022-11" db="UniProtKB">
        <authorList>
            <consortium name="WormBaseParasite"/>
        </authorList>
    </citation>
    <scope>IDENTIFICATION</scope>
</reference>
<feature type="repeat" description="ANK" evidence="3">
    <location>
        <begin position="156"/>
        <end position="180"/>
    </location>
</feature>
<dbReference type="SMART" id="SM00248">
    <property type="entry name" value="ANK"/>
    <property type="match status" value="3"/>
</dbReference>
<sequence length="485" mass="53853">MPNNNNNNNGTTDMDFDPFEVLELNPCGDIQRIKTAFHQLSRRTHPDMAARSEQNILGDPDNFSRIKKAYDFLRAMDAKALAEYAFIKLAQSDDAAQMRSMLRTLHLDADKLKRLLSAGLFNAAKNGHVRMARLLLKRGADPRETGTVMVDGQMINKVTPLRIAAFNGHLEMCKLLVAHGKANVNQLLTRICGFFGWSPSDQDIKQMVCAACHAGHLDIVKHFGTGIDCCGLLAFIAASFNGRDDALRHLLSEEKASAERKRKASAERKRKTSARRNSDGGRSSSSSSGGSTSSSSSKSWRESAEPWYGILFIVGVVLLALAIIPAPVCAAILFATIFAFCKYPTELYNHLPEQFLDALTETYALYMEKLKRWFPDLQEMPFGIGAAYNNFKQTLTQMSESTKLKWIPGCGNIPNTARKIFEMLAPICPALLNDVGRVFVGAVLIFAVGSLLIYDLKAVVSTFILLIFVVVFVKFGYDDISRRRY</sequence>
<dbReference type="PROSITE" id="PS50297">
    <property type="entry name" value="ANK_REP_REGION"/>
    <property type="match status" value="1"/>
</dbReference>
<dbReference type="CDD" id="cd06257">
    <property type="entry name" value="DnaJ"/>
    <property type="match status" value="1"/>
</dbReference>
<evidence type="ECO:0000313" key="7">
    <source>
        <dbReference type="Proteomes" id="UP000887572"/>
    </source>
</evidence>
<protein>
    <submittedName>
        <fullName evidence="8">J domain-containing protein</fullName>
    </submittedName>
</protein>
<dbReference type="InterPro" id="IPR001623">
    <property type="entry name" value="DnaJ_domain"/>
</dbReference>
<evidence type="ECO:0000256" key="4">
    <source>
        <dbReference type="SAM" id="MobiDB-lite"/>
    </source>
</evidence>
<feature type="region of interest" description="Disordered" evidence="4">
    <location>
        <begin position="258"/>
        <end position="298"/>
    </location>
</feature>
<dbReference type="SUPFAM" id="SSF48403">
    <property type="entry name" value="Ankyrin repeat"/>
    <property type="match status" value="1"/>
</dbReference>
<proteinExistence type="predicted"/>
<evidence type="ECO:0000256" key="1">
    <source>
        <dbReference type="ARBA" id="ARBA00022737"/>
    </source>
</evidence>
<keyword evidence="2 3" id="KW-0040">ANK repeat</keyword>
<evidence type="ECO:0000256" key="5">
    <source>
        <dbReference type="SAM" id="Phobius"/>
    </source>
</evidence>
<dbReference type="SMART" id="SM00271">
    <property type="entry name" value="DnaJ"/>
    <property type="match status" value="1"/>
</dbReference>
<dbReference type="PROSITE" id="PS50076">
    <property type="entry name" value="DNAJ_2"/>
    <property type="match status" value="1"/>
</dbReference>
<dbReference type="Pfam" id="PF12796">
    <property type="entry name" value="Ank_2"/>
    <property type="match status" value="1"/>
</dbReference>
<feature type="compositionally biased region" description="Low complexity" evidence="4">
    <location>
        <begin position="280"/>
        <end position="298"/>
    </location>
</feature>
<keyword evidence="5" id="KW-0812">Transmembrane</keyword>
<evidence type="ECO:0000259" key="6">
    <source>
        <dbReference type="PROSITE" id="PS50076"/>
    </source>
</evidence>
<dbReference type="PANTHER" id="PTHR24198:SF194">
    <property type="entry name" value="INVERSIN-A"/>
    <property type="match status" value="1"/>
</dbReference>
<dbReference type="PROSITE" id="PS50088">
    <property type="entry name" value="ANK_REPEAT"/>
    <property type="match status" value="1"/>
</dbReference>
<dbReference type="Proteomes" id="UP000887572">
    <property type="component" value="Unplaced"/>
</dbReference>
<evidence type="ECO:0000256" key="3">
    <source>
        <dbReference type="PROSITE-ProRule" id="PRU00023"/>
    </source>
</evidence>
<accession>A0A914HTL2</accession>
<dbReference type="InterPro" id="IPR036770">
    <property type="entry name" value="Ankyrin_rpt-contain_sf"/>
</dbReference>
<feature type="transmembrane region" description="Helical" evidence="5">
    <location>
        <begin position="435"/>
        <end position="454"/>
    </location>
</feature>
<evidence type="ECO:0000256" key="2">
    <source>
        <dbReference type="ARBA" id="ARBA00023043"/>
    </source>
</evidence>
<dbReference type="Gene3D" id="1.10.287.110">
    <property type="entry name" value="DnaJ domain"/>
    <property type="match status" value="1"/>
</dbReference>
<feature type="transmembrane region" description="Helical" evidence="5">
    <location>
        <begin position="460"/>
        <end position="477"/>
    </location>
</feature>
<dbReference type="Gene3D" id="1.25.40.20">
    <property type="entry name" value="Ankyrin repeat-containing domain"/>
    <property type="match status" value="1"/>
</dbReference>
<evidence type="ECO:0000313" key="8">
    <source>
        <dbReference type="WBParaSite" id="Gr19_v10_g3853.t1"/>
    </source>
</evidence>
<organism evidence="7 8">
    <name type="scientific">Globodera rostochiensis</name>
    <name type="common">Golden nematode worm</name>
    <name type="synonym">Heterodera rostochiensis</name>
    <dbReference type="NCBI Taxonomy" id="31243"/>
    <lineage>
        <taxon>Eukaryota</taxon>
        <taxon>Metazoa</taxon>
        <taxon>Ecdysozoa</taxon>
        <taxon>Nematoda</taxon>
        <taxon>Chromadorea</taxon>
        <taxon>Rhabditida</taxon>
        <taxon>Tylenchina</taxon>
        <taxon>Tylenchomorpha</taxon>
        <taxon>Tylenchoidea</taxon>
        <taxon>Heteroderidae</taxon>
        <taxon>Heteroderinae</taxon>
        <taxon>Globodera</taxon>
    </lineage>
</organism>
<keyword evidence="5" id="KW-1133">Transmembrane helix</keyword>
<feature type="domain" description="J" evidence="6">
    <location>
        <begin position="17"/>
        <end position="85"/>
    </location>
</feature>
<feature type="transmembrane region" description="Helical" evidence="5">
    <location>
        <begin position="307"/>
        <end position="340"/>
    </location>
</feature>
<keyword evidence="1" id="KW-0677">Repeat</keyword>
<dbReference type="Pfam" id="PF00226">
    <property type="entry name" value="DnaJ"/>
    <property type="match status" value="1"/>
</dbReference>
<keyword evidence="7" id="KW-1185">Reference proteome</keyword>
<name>A0A914HTL2_GLORO</name>
<dbReference type="AlphaFoldDB" id="A0A914HTL2"/>
<dbReference type="InterPro" id="IPR036869">
    <property type="entry name" value="J_dom_sf"/>
</dbReference>
<keyword evidence="5" id="KW-0472">Membrane</keyword>